<dbReference type="InterPro" id="IPR008984">
    <property type="entry name" value="SMAD_FHA_dom_sf"/>
</dbReference>
<dbReference type="PANTHER" id="PTHR12083">
    <property type="entry name" value="BIFUNCTIONAL POLYNUCLEOTIDE PHOSPHATASE/KINASE"/>
    <property type="match status" value="1"/>
</dbReference>
<reference evidence="7" key="2">
    <citation type="submission" date="2022-10" db="EMBL/GenBank/DDBJ databases">
        <authorList>
            <consortium name="ENA_rothamsted_submissions"/>
            <consortium name="culmorum"/>
            <person name="King R."/>
        </authorList>
    </citation>
    <scope>NUCLEOTIDE SEQUENCE</scope>
</reference>
<evidence type="ECO:0000256" key="4">
    <source>
        <dbReference type="ARBA" id="ARBA00023204"/>
    </source>
</evidence>
<evidence type="ECO:0000259" key="6">
    <source>
        <dbReference type="Pfam" id="PF17913"/>
    </source>
</evidence>
<dbReference type="InterPro" id="IPR036412">
    <property type="entry name" value="HAD-like_sf"/>
</dbReference>
<feature type="domain" description="PNK FHA" evidence="6">
    <location>
        <begin position="16"/>
        <end position="82"/>
    </location>
</feature>
<dbReference type="PANTHER" id="PTHR12083:SF9">
    <property type="entry name" value="BIFUNCTIONAL POLYNUCLEOTIDE PHOSPHATASE_KINASE"/>
    <property type="match status" value="1"/>
</dbReference>
<dbReference type="GO" id="GO:0006281">
    <property type="term" value="P:DNA repair"/>
    <property type="evidence" value="ECO:0007669"/>
    <property type="project" value="UniProtKB-KW"/>
</dbReference>
<dbReference type="GO" id="GO:0046404">
    <property type="term" value="F:ATP-dependent polydeoxyribonucleotide 5'-hydroxyl-kinase activity"/>
    <property type="evidence" value="ECO:0007669"/>
    <property type="project" value="InterPro"/>
</dbReference>
<evidence type="ECO:0000256" key="2">
    <source>
        <dbReference type="ARBA" id="ARBA00022763"/>
    </source>
</evidence>
<protein>
    <recommendedName>
        <fullName evidence="6">PNK FHA domain-containing protein</fullName>
    </recommendedName>
</protein>
<dbReference type="OrthoDB" id="8117390at2759"/>
<dbReference type="Gene3D" id="3.40.50.300">
    <property type="entry name" value="P-loop containing nucleotide triphosphate hydrolases"/>
    <property type="match status" value="1"/>
</dbReference>
<dbReference type="GO" id="GO:0046403">
    <property type="term" value="F:polynucleotide 3'-phosphatase activity"/>
    <property type="evidence" value="ECO:0007669"/>
    <property type="project" value="InterPro"/>
</dbReference>
<dbReference type="NCBIfam" id="TIGR01664">
    <property type="entry name" value="DNA-3'-Pase"/>
    <property type="match status" value="1"/>
</dbReference>
<dbReference type="CDD" id="cd01625">
    <property type="entry name" value="HAD_PNP"/>
    <property type="match status" value="1"/>
</dbReference>
<keyword evidence="3" id="KW-0378">Hydrolase</keyword>
<sequence>MIHLNRLSIMITRRCYLRGTANEKIELVHNELKILGRDPETKIQDPFLSKKQLECLANVEIGEVSVKPIGQTVSGIDGYAIVKDKVYKIGHGHKIEFRLGFHQYDVIFEPPLDDEKEDVAEPLTKKPKIDFPIFSKGKMKYDKMTFSDNGTWEDIDHKELIIYTHENIDGRSKIAAFDIDGTIIKTKSGARFPKDGDDWVLNYSDIPQQLKALYEDGYKIVFFTNQSAIFNDSFKTKDFKRKVENIVKKISLPIQVYAALAKTIYRKPAPGMWNVLKTKKNDGTEIDVNESFYVGDAAGREKNWAPKRNKDHSKADRLFALNIGLKFYTPEEYFLKAKPVPYSMPEFDPCDLAPASYPDVNFKAPSVILMVGGPGSGKSYFCRTLLLPKGYIHINRDTLGSWQKCVKMLEDSLDKKKNCVVDNTNPDREARARFIEVAKRFKVMCRCFVMSTEYQHMKHNNKFRELTDKSHVPVSEIIINSYKNKFEEPQISEGFQEIIKVPFVPVFDKEDDEKLYKMFLLEK</sequence>
<dbReference type="InterPro" id="IPR006551">
    <property type="entry name" value="Polynucleotide_phosphatase"/>
</dbReference>
<dbReference type="AlphaFoldDB" id="A0A9P0DQI2"/>
<accession>A0A9P0DQI2</accession>
<gene>
    <name evidence="7" type="ORF">PHAECO_LOCUS8346</name>
</gene>
<dbReference type="GO" id="GO:0003690">
    <property type="term" value="F:double-stranded DNA binding"/>
    <property type="evidence" value="ECO:0007669"/>
    <property type="project" value="TreeGrafter"/>
</dbReference>
<proteinExistence type="predicted"/>
<dbReference type="InterPro" id="IPR006550">
    <property type="entry name" value="PNKP"/>
</dbReference>
<dbReference type="SUPFAM" id="SSF52540">
    <property type="entry name" value="P-loop containing nucleoside triphosphate hydrolases"/>
    <property type="match status" value="1"/>
</dbReference>
<keyword evidence="2" id="KW-0227">DNA damage</keyword>
<name>A0A9P0DQI2_PHACE</name>
<dbReference type="EMBL" id="OU896710">
    <property type="protein sequence ID" value="CAH1164190.1"/>
    <property type="molecule type" value="Genomic_DNA"/>
</dbReference>
<dbReference type="SUPFAM" id="SSF56784">
    <property type="entry name" value="HAD-like"/>
    <property type="match status" value="1"/>
</dbReference>
<dbReference type="Pfam" id="PF13671">
    <property type="entry name" value="AAA_33"/>
    <property type="match status" value="1"/>
</dbReference>
<dbReference type="Proteomes" id="UP001153737">
    <property type="component" value="Chromosome 4"/>
</dbReference>
<keyword evidence="8" id="KW-1185">Reference proteome</keyword>
<dbReference type="Gene3D" id="3.40.50.1000">
    <property type="entry name" value="HAD superfamily/HAD-like"/>
    <property type="match status" value="1"/>
</dbReference>
<evidence type="ECO:0000256" key="3">
    <source>
        <dbReference type="ARBA" id="ARBA00022801"/>
    </source>
</evidence>
<dbReference type="Pfam" id="PF08645">
    <property type="entry name" value="PNK3P"/>
    <property type="match status" value="1"/>
</dbReference>
<dbReference type="Gene3D" id="2.60.200.20">
    <property type="match status" value="1"/>
</dbReference>
<dbReference type="NCBIfam" id="TIGR01663">
    <property type="entry name" value="PNK-3'Pase"/>
    <property type="match status" value="1"/>
</dbReference>
<dbReference type="InterPro" id="IPR027417">
    <property type="entry name" value="P-loop_NTPase"/>
</dbReference>
<dbReference type="FunFam" id="3.40.50.300:FF:000737">
    <property type="entry name" value="Bifunctional polynucleotide phosphatase/kinase"/>
    <property type="match status" value="1"/>
</dbReference>
<dbReference type="GO" id="GO:0005634">
    <property type="term" value="C:nucleus"/>
    <property type="evidence" value="ECO:0007669"/>
    <property type="project" value="UniProtKB-SubCell"/>
</dbReference>
<dbReference type="SUPFAM" id="SSF49879">
    <property type="entry name" value="SMAD/FHA domain"/>
    <property type="match status" value="1"/>
</dbReference>
<reference evidence="7" key="1">
    <citation type="submission" date="2022-01" db="EMBL/GenBank/DDBJ databases">
        <authorList>
            <person name="King R."/>
        </authorList>
    </citation>
    <scope>NUCLEOTIDE SEQUENCE</scope>
</reference>
<evidence type="ECO:0000256" key="1">
    <source>
        <dbReference type="ARBA" id="ARBA00004123"/>
    </source>
</evidence>
<comment type="subcellular location">
    <subcellularLocation>
        <location evidence="1">Nucleus</location>
    </subcellularLocation>
</comment>
<dbReference type="FunFam" id="3.40.50.1000:FF:000078">
    <property type="entry name" value="Bifunctional polynucleotide phosphatase/kinase"/>
    <property type="match status" value="1"/>
</dbReference>
<evidence type="ECO:0000313" key="8">
    <source>
        <dbReference type="Proteomes" id="UP001153737"/>
    </source>
</evidence>
<dbReference type="InterPro" id="IPR041388">
    <property type="entry name" value="FHA_2"/>
</dbReference>
<dbReference type="Pfam" id="PF17913">
    <property type="entry name" value="FHA_2"/>
    <property type="match status" value="1"/>
</dbReference>
<dbReference type="InterPro" id="IPR006549">
    <property type="entry name" value="HAD-SF_hydro_IIIA"/>
</dbReference>
<keyword evidence="5" id="KW-0539">Nucleus</keyword>
<keyword evidence="4" id="KW-0234">DNA repair</keyword>
<evidence type="ECO:0000256" key="5">
    <source>
        <dbReference type="ARBA" id="ARBA00023242"/>
    </source>
</evidence>
<dbReference type="InterPro" id="IPR023214">
    <property type="entry name" value="HAD_sf"/>
</dbReference>
<dbReference type="NCBIfam" id="TIGR01662">
    <property type="entry name" value="HAD-SF-IIIA"/>
    <property type="match status" value="1"/>
</dbReference>
<evidence type="ECO:0000313" key="7">
    <source>
        <dbReference type="EMBL" id="CAH1164190.1"/>
    </source>
</evidence>
<dbReference type="InterPro" id="IPR013954">
    <property type="entry name" value="PNK3P"/>
</dbReference>
<organism evidence="7 8">
    <name type="scientific">Phaedon cochleariae</name>
    <name type="common">Mustard beetle</name>
    <dbReference type="NCBI Taxonomy" id="80249"/>
    <lineage>
        <taxon>Eukaryota</taxon>
        <taxon>Metazoa</taxon>
        <taxon>Ecdysozoa</taxon>
        <taxon>Arthropoda</taxon>
        <taxon>Hexapoda</taxon>
        <taxon>Insecta</taxon>
        <taxon>Pterygota</taxon>
        <taxon>Neoptera</taxon>
        <taxon>Endopterygota</taxon>
        <taxon>Coleoptera</taxon>
        <taxon>Polyphaga</taxon>
        <taxon>Cucujiformia</taxon>
        <taxon>Chrysomeloidea</taxon>
        <taxon>Chrysomelidae</taxon>
        <taxon>Chrysomelinae</taxon>
        <taxon>Chrysomelini</taxon>
        <taxon>Phaedon</taxon>
    </lineage>
</organism>